<dbReference type="GO" id="GO:0016787">
    <property type="term" value="F:hydrolase activity"/>
    <property type="evidence" value="ECO:0007669"/>
    <property type="project" value="InterPro"/>
</dbReference>
<evidence type="ECO:0000313" key="5">
    <source>
        <dbReference type="EMBL" id="GBG10509.1"/>
    </source>
</evidence>
<feature type="region of interest" description="Disordered" evidence="1">
    <location>
        <begin position="1784"/>
        <end position="1810"/>
    </location>
</feature>
<dbReference type="Pfam" id="PF00395">
    <property type="entry name" value="SLH"/>
    <property type="match status" value="3"/>
</dbReference>
<proteinExistence type="predicted"/>
<evidence type="ECO:0000259" key="4">
    <source>
        <dbReference type="PROSITE" id="PS51841"/>
    </source>
</evidence>
<keyword evidence="2" id="KW-0732">Signal</keyword>
<dbReference type="EMBL" id="BDQX01000327">
    <property type="protein sequence ID" value="GBG10509.1"/>
    <property type="molecule type" value="Genomic_DNA"/>
</dbReference>
<protein>
    <submittedName>
        <fullName evidence="5">Metallophosphoesterase</fullName>
    </submittedName>
</protein>
<name>A0A2R5EXX1_9BACL</name>
<comment type="caution">
    <text evidence="5">The sequence shown here is derived from an EMBL/GenBank/DDBJ whole genome shotgun (WGS) entry which is preliminary data.</text>
</comment>
<dbReference type="PROSITE" id="PS51841">
    <property type="entry name" value="LTD"/>
    <property type="match status" value="3"/>
</dbReference>
<dbReference type="Proteomes" id="UP000245202">
    <property type="component" value="Unassembled WGS sequence"/>
</dbReference>
<feature type="signal peptide" evidence="2">
    <location>
        <begin position="1"/>
        <end position="40"/>
    </location>
</feature>
<evidence type="ECO:0000256" key="1">
    <source>
        <dbReference type="SAM" id="MobiDB-lite"/>
    </source>
</evidence>
<feature type="domain" description="LTD" evidence="4">
    <location>
        <begin position="634"/>
        <end position="774"/>
    </location>
</feature>
<dbReference type="PANTHER" id="PTHR43143">
    <property type="entry name" value="METALLOPHOSPHOESTERASE, CALCINEURIN SUPERFAMILY"/>
    <property type="match status" value="1"/>
</dbReference>
<evidence type="ECO:0000313" key="6">
    <source>
        <dbReference type="Proteomes" id="UP000245202"/>
    </source>
</evidence>
<feature type="domain" description="SLH" evidence="3">
    <location>
        <begin position="2148"/>
        <end position="2202"/>
    </location>
</feature>
<organism evidence="5 6">
    <name type="scientific">Paenibacillus agaridevorans</name>
    <dbReference type="NCBI Taxonomy" id="171404"/>
    <lineage>
        <taxon>Bacteria</taxon>
        <taxon>Bacillati</taxon>
        <taxon>Bacillota</taxon>
        <taxon>Bacilli</taxon>
        <taxon>Bacillales</taxon>
        <taxon>Paenibacillaceae</taxon>
        <taxon>Paenibacillus</taxon>
    </lineage>
</organism>
<dbReference type="Pfam" id="PF00932">
    <property type="entry name" value="LTD"/>
    <property type="match status" value="1"/>
</dbReference>
<dbReference type="InterPro" id="IPR004843">
    <property type="entry name" value="Calcineurin-like_PHP"/>
</dbReference>
<feature type="domain" description="SLH" evidence="3">
    <location>
        <begin position="2083"/>
        <end position="2145"/>
    </location>
</feature>
<dbReference type="Gene3D" id="3.30.420.430">
    <property type="match status" value="1"/>
</dbReference>
<dbReference type="PROSITE" id="PS51272">
    <property type="entry name" value="SLH"/>
    <property type="match status" value="3"/>
</dbReference>
<feature type="domain" description="SLH" evidence="3">
    <location>
        <begin position="2022"/>
        <end position="2082"/>
    </location>
</feature>
<evidence type="ECO:0000259" key="3">
    <source>
        <dbReference type="PROSITE" id="PS51272"/>
    </source>
</evidence>
<evidence type="ECO:0000256" key="2">
    <source>
        <dbReference type="SAM" id="SignalP"/>
    </source>
</evidence>
<keyword evidence="6" id="KW-1185">Reference proteome</keyword>
<dbReference type="SUPFAM" id="SSF56300">
    <property type="entry name" value="Metallo-dependent phosphatases"/>
    <property type="match status" value="1"/>
</dbReference>
<dbReference type="PANTHER" id="PTHR43143:SF5">
    <property type="entry name" value="SECRETED PROTEIN"/>
    <property type="match status" value="1"/>
</dbReference>
<feature type="domain" description="LTD" evidence="4">
    <location>
        <begin position="315"/>
        <end position="485"/>
    </location>
</feature>
<dbReference type="InterPro" id="IPR029052">
    <property type="entry name" value="Metallo-depent_PP-like"/>
</dbReference>
<reference evidence="5 6" key="1">
    <citation type="submission" date="2017-08" db="EMBL/GenBank/DDBJ databases">
        <title>Substantial Increase in Enzyme Production by Combined Drug-Resistance Mutations in Paenibacillus agaridevorans.</title>
        <authorList>
            <person name="Tanaka Y."/>
            <person name="Funane K."/>
            <person name="Hosaka T."/>
            <person name="Shiwa Y."/>
            <person name="Fujita N."/>
            <person name="Miyazaki T."/>
            <person name="Yoshikawa H."/>
            <person name="Murakami K."/>
            <person name="Kasahara K."/>
            <person name="Inaoka T."/>
            <person name="Hiraga Y."/>
            <person name="Ochi K."/>
        </authorList>
    </citation>
    <scope>NUCLEOTIDE SEQUENCE [LARGE SCALE GENOMIC DNA]</scope>
    <source>
        <strain evidence="5 6">T-3040</strain>
    </source>
</reference>
<feature type="domain" description="LTD" evidence="4">
    <location>
        <begin position="32"/>
        <end position="186"/>
    </location>
</feature>
<dbReference type="Gene3D" id="3.60.21.10">
    <property type="match status" value="1"/>
</dbReference>
<sequence>MGACKIVKAMNARYWKKWLSGATAATLLLGAVPAPEPASAAPDAPKLMITELVPDSSNLPGVEKATDGYEFIEVYNNSDAPVDFRDYSLIYHYIDDKGETTTPWPLTSPDTAASIPAYGTIVLWVMNAANTKEPVANFNGEYGVQLTEGVSLFRVSGGGGMSNSAPRDLIIKDGDGNVVSSASYQKDDQTKPKKGIFYTYPKDGSTEMVMLEGAGTVDATPNSVTADQVPDNGQTPNLPPVIGHTPVTEATHKSDLAITASIEDPESAAVTASVYYRNGSEGVFTKLDMIADNGVFAASIPKSALTSPLLQYYIEATDGTASSTTRTYDVAVETDDFDYGKVPPVLITELVPDSENVSSTVSSDAYEFIEVYNNTDRELDFANYGLFYRYPDKGPAGDVAWPLAEKGKVVIPQGESIVLWITNPANESTKTAADFNANYGTALEVGVNLFRTKAVDGMANGSARDLIIKNLLGQDIVVASYQNDDQTKKNMGIFYSYPLDGSASMRMLPNPGTIAATPGAVVADQTPAVPVHLPDGSENETPIIANISHAFVADGLEITAGVTDSDGPEAPQAKVFYRMKSQSVYASVPMNQSGGEYKGLIPSSALVEDTVYYYIEAADGLGRTTSQESEVQVELGDFDPQSAPELLITEIVPDSTNVGSGDGYEFVEVYNNTDGPVNLKDYRINYRYTDSGPSADVIWPTDKEDVVIPAGETVVFWVINAYNGASTAAAFNANYGNAGLTEGVNLFRMFSDGMANGGKRGIVIATNSGIEITSAYYDNDEETKANMGIFYKYPLDGTTTMIKYSAGLSPATPGKVESEQVPSIPVGVPADNVNPTASDLTTVATIDQSNNIDLVADAKDDRIVKTVALYYKDNRKEDYTKRYLKRSYNDSLYRQTLFSPELIGRDYIEYYFEVSDGTNTVKTATKRVDVTGGPELSDLRLNLKENEVVSGDLILRGTGKDVPWNELTMSVDGNELSGGTYAALESGAFFAFETQGVNYYFKNAVVADGEIIHTFLDPIDSWSTLTVPISADSLKEGGNVLSIYAGSKSGPFDDRPEENKDDFEIRNIRLVLADGTELYDPKFSNPQQSLKMGDSAGKHEHLDFTFTLEAEKLASKAYVWQTAGIEDGDHVLTLSHPDYATLTRNVKVDNTAPSIVPSVEEGKTYRGAFDLDALVTDAIAGLEATTATLDGTSVALPYATSSAALTPGAHTFVVKAVDKAGNEASSSVTFEVPDENPGAPEVVAPLHNAGNIGNAATLTVKAKDPLGDLMRIMFFRGFNYDANASAGFQGYRGASDTEPPKREVPGGEKAFTAEDYQAIESEDGKYLVDDATEQFPYQRFEITLDASVKDSDLVDIRWKGKSLEGRKVSLYAWSSADAKWMMLDSVIAGNEDFELGAEVAAGVYRQRAAEGSGDPDRIALMVQDELPVSNDPYDFSFVWMSDTQYYSETYHKYYRDNVKWIVDNLDEQKIRYVIHTGDIVDEADQEYQWIEADTNMKVLDDAGVPYGVLAGNHDVDHQKGTYDEYWKWFGEDRFVNQPTFGGSYKNNMGHYDLISAGGNDFIIVYMGWGLADEEIEWMNQVVKAHPNHKAILAMHEYLLVSGNRAPIADKVYEEVALPNPNVFATLSGHYHDAELKTDEVDDDGDGKADRKVYQMLADYQGGPDGGQGYMRLMQFDMANDKLHIKTYSPTLNDYNFYDPAEYPSKDEFSLDLNLDAETKRVATDYFGVRVYTDQKIGDTQATESGNNASVTWGSLAHDASYEWYAVAEDDYEGRTRSDIWRFYTGKTPEQPGTGPGTGTPPTSGGNEGSAEVKNGVITVKPGKASDGSPVFKVNETQVNEAIKSAAGKYVDIQLRADTSSEEQLVLELSAKAIKALLESGKTIRVVTPRVTVEYPVGAIPQQAGEGKGFVRLRVDIGDTKLTEDAVADAIKDDKALRGTGIVYDLTMVYVGSDGKETPISSFGEEVIVTRTLTAEETKAMDPDYAGVYYLDGSGGADYMGGSFKGNTVTFRTKHFSSYAVMEYRKTFADMNGHWAKDFVGKLAAKHAITGIDGTRYAPDRDVTRADFAVIAVKALGFLGLEAAQSEFQDVASGKYYAAYVDKAQELGLVTGYGGRFRPEETITREEAAVVLMRLFAYLNEDEAAAGDEAAFADIAEASPWAREAIEAAQALGIVGGKGDGRFDPHADVTRAEIAKMITLAIQ</sequence>
<dbReference type="InterPro" id="IPR001119">
    <property type="entry name" value="SLH_dom"/>
</dbReference>
<dbReference type="Pfam" id="PF00149">
    <property type="entry name" value="Metallophos"/>
    <property type="match status" value="1"/>
</dbReference>
<feature type="chain" id="PRO_5015318645" evidence="2">
    <location>
        <begin position="41"/>
        <end position="2202"/>
    </location>
</feature>
<accession>A0A2R5EXX1</accession>
<gene>
    <name evidence="5" type="ORF">PAT3040_05248</name>
</gene>
<dbReference type="InterPro" id="IPR051918">
    <property type="entry name" value="STPP_CPPED1"/>
</dbReference>
<dbReference type="InterPro" id="IPR001322">
    <property type="entry name" value="Lamin_tail_dom"/>
</dbReference>